<gene>
    <name evidence="2" type="ORF">CD30_16520</name>
</gene>
<dbReference type="InterPro" id="IPR018672">
    <property type="entry name" value="DUF2140"/>
</dbReference>
<dbReference type="AlphaFoldDB" id="A0A0A3J1E8"/>
<keyword evidence="3" id="KW-1185">Reference proteome</keyword>
<keyword evidence="1" id="KW-0472">Membrane</keyword>
<organism evidence="2 3">
    <name type="scientific">Ureibacillus massiliensis 4400831 = CIP 108448 = CCUG 49529</name>
    <dbReference type="NCBI Taxonomy" id="1211035"/>
    <lineage>
        <taxon>Bacteria</taxon>
        <taxon>Bacillati</taxon>
        <taxon>Bacillota</taxon>
        <taxon>Bacilli</taxon>
        <taxon>Bacillales</taxon>
        <taxon>Caryophanaceae</taxon>
        <taxon>Ureibacillus</taxon>
    </lineage>
</organism>
<evidence type="ECO:0000313" key="3">
    <source>
        <dbReference type="Proteomes" id="UP000030595"/>
    </source>
</evidence>
<keyword evidence="1" id="KW-1133">Transmembrane helix</keyword>
<dbReference type="Proteomes" id="UP000030595">
    <property type="component" value="Unassembled WGS sequence"/>
</dbReference>
<evidence type="ECO:0000313" key="2">
    <source>
        <dbReference type="EMBL" id="KGR89555.1"/>
    </source>
</evidence>
<proteinExistence type="predicted"/>
<keyword evidence="1" id="KW-0812">Transmembrane</keyword>
<comment type="caution">
    <text evidence="2">The sequence shown here is derived from an EMBL/GenBank/DDBJ whole genome shotgun (WGS) entry which is preliminary data.</text>
</comment>
<name>A0A0A3J1E8_9BACL</name>
<dbReference type="OrthoDB" id="2412610at2"/>
<protein>
    <recommendedName>
        <fullName evidence="4">DUF2140 domain-containing protein</fullName>
    </recommendedName>
</protein>
<sequence>MNRWKVAFFILAGAIIILVTTVIILATSPTEDVLIPNVENAEGSVLLVETTTKDFEKLALKYLGEALNTESIPIAVTVNDQIQIFSEVIAFGVSVPVQIDFEPSVNDSGNIHLKYSKIHVGKLNIPPSTVLKLLKEAIDFPSWILIRPNEEEIFVDLSQLSVGDGSRVRAKEIDLKNDRILLEVIVPNK</sequence>
<dbReference type="RefSeq" id="WP_036178990.1">
    <property type="nucleotide sequence ID" value="NZ_AVCZ01000042.1"/>
</dbReference>
<dbReference type="eggNOG" id="COG4698">
    <property type="taxonomic scope" value="Bacteria"/>
</dbReference>
<reference evidence="2 3" key="1">
    <citation type="submission" date="2014-02" db="EMBL/GenBank/DDBJ databases">
        <title>Draft genome sequence of Lysinibacillus massiliensis CCUG 49529.</title>
        <authorList>
            <person name="Zhang F."/>
            <person name="Wang G."/>
            <person name="Zhang L."/>
        </authorList>
    </citation>
    <scope>NUCLEOTIDE SEQUENCE [LARGE SCALE GENOMIC DNA]</scope>
    <source>
        <strain evidence="2 3">CCUG 49529</strain>
    </source>
</reference>
<evidence type="ECO:0000256" key="1">
    <source>
        <dbReference type="SAM" id="Phobius"/>
    </source>
</evidence>
<feature type="transmembrane region" description="Helical" evidence="1">
    <location>
        <begin position="6"/>
        <end position="26"/>
    </location>
</feature>
<dbReference type="Pfam" id="PF09911">
    <property type="entry name" value="DUF2140"/>
    <property type="match status" value="1"/>
</dbReference>
<dbReference type="EMBL" id="JPVQ01000042">
    <property type="protein sequence ID" value="KGR89555.1"/>
    <property type="molecule type" value="Genomic_DNA"/>
</dbReference>
<accession>A0A0A3J1E8</accession>
<evidence type="ECO:0008006" key="4">
    <source>
        <dbReference type="Google" id="ProtNLM"/>
    </source>
</evidence>